<feature type="region of interest" description="Disordered" evidence="17">
    <location>
        <begin position="1"/>
        <end position="30"/>
    </location>
</feature>
<dbReference type="InterPro" id="IPR050951">
    <property type="entry name" value="Retrovirus_Pol_polyprotein"/>
</dbReference>
<dbReference type="Gene3D" id="2.40.70.10">
    <property type="entry name" value="Acid Proteases"/>
    <property type="match status" value="1"/>
</dbReference>
<feature type="compositionally biased region" description="Basic and acidic residues" evidence="17">
    <location>
        <begin position="1"/>
        <end position="21"/>
    </location>
</feature>
<evidence type="ECO:0000256" key="14">
    <source>
        <dbReference type="ARBA" id="ARBA00023125"/>
    </source>
</evidence>
<dbReference type="Gene3D" id="3.10.10.10">
    <property type="entry name" value="HIV Type 1 Reverse Transcriptase, subunit A, domain 1"/>
    <property type="match status" value="1"/>
</dbReference>
<dbReference type="Pfam" id="PF03732">
    <property type="entry name" value="Retrotrans_gag"/>
    <property type="match status" value="1"/>
</dbReference>
<dbReference type="SUPFAM" id="SSF54160">
    <property type="entry name" value="Chromo domain-like"/>
    <property type="match status" value="1"/>
</dbReference>
<feature type="compositionally biased region" description="Polar residues" evidence="17">
    <location>
        <begin position="292"/>
        <end position="309"/>
    </location>
</feature>
<dbReference type="InterPro" id="IPR001584">
    <property type="entry name" value="Integrase_cat-core"/>
</dbReference>
<dbReference type="InterPro" id="IPR021109">
    <property type="entry name" value="Peptidase_aspartic_dom_sf"/>
</dbReference>
<dbReference type="GO" id="GO:0015074">
    <property type="term" value="P:DNA integration"/>
    <property type="evidence" value="ECO:0007669"/>
    <property type="project" value="UniProtKB-KW"/>
</dbReference>
<dbReference type="GO" id="GO:0003964">
    <property type="term" value="F:RNA-directed DNA polymerase activity"/>
    <property type="evidence" value="ECO:0007669"/>
    <property type="project" value="UniProtKB-KW"/>
</dbReference>
<keyword evidence="5" id="KW-0540">Nuclease</keyword>
<keyword evidence="12" id="KW-0695">RNA-directed DNA polymerase</keyword>
<dbReference type="EC" id="2.7.7.49" evidence="1"/>
<evidence type="ECO:0000256" key="15">
    <source>
        <dbReference type="ARBA" id="ARBA00023172"/>
    </source>
</evidence>
<gene>
    <name evidence="21" type="ORF">KSP39_PZI000435</name>
</gene>
<keyword evidence="13" id="KW-0239">DNA-directed DNA polymerase</keyword>
<dbReference type="GO" id="GO:0006310">
    <property type="term" value="P:DNA recombination"/>
    <property type="evidence" value="ECO:0007669"/>
    <property type="project" value="UniProtKB-KW"/>
</dbReference>
<dbReference type="PROSITE" id="PS50994">
    <property type="entry name" value="INTEGRASE"/>
    <property type="match status" value="1"/>
</dbReference>
<evidence type="ECO:0000259" key="20">
    <source>
        <dbReference type="PROSITE" id="PS50994"/>
    </source>
</evidence>
<keyword evidence="14" id="KW-0238">DNA-binding</keyword>
<dbReference type="InterPro" id="IPR043128">
    <property type="entry name" value="Rev_trsase/Diguanyl_cyclase"/>
</dbReference>
<dbReference type="InterPro" id="IPR005162">
    <property type="entry name" value="Retrotrans_gag_dom"/>
</dbReference>
<dbReference type="SMART" id="SM00343">
    <property type="entry name" value="ZnF_C2HC"/>
    <property type="match status" value="1"/>
</dbReference>
<dbReference type="GO" id="GO:0008270">
    <property type="term" value="F:zinc ion binding"/>
    <property type="evidence" value="ECO:0007669"/>
    <property type="project" value="UniProtKB-KW"/>
</dbReference>
<evidence type="ECO:0000256" key="4">
    <source>
        <dbReference type="ARBA" id="ARBA00022695"/>
    </source>
</evidence>
<keyword evidence="8" id="KW-0255">Endonuclease</keyword>
<dbReference type="InterPro" id="IPR036397">
    <property type="entry name" value="RNaseH_sf"/>
</dbReference>
<dbReference type="Gene3D" id="3.30.70.270">
    <property type="match status" value="2"/>
</dbReference>
<dbReference type="Gene3D" id="1.10.340.70">
    <property type="match status" value="1"/>
</dbReference>
<dbReference type="EMBL" id="JBBWWQ010000001">
    <property type="protein sequence ID" value="KAK8957979.1"/>
    <property type="molecule type" value="Genomic_DNA"/>
</dbReference>
<dbReference type="PROSITE" id="PS00141">
    <property type="entry name" value="ASP_PROTEASE"/>
    <property type="match status" value="1"/>
</dbReference>
<dbReference type="CDD" id="cd09274">
    <property type="entry name" value="RNase_HI_RT_Ty3"/>
    <property type="match status" value="1"/>
</dbReference>
<evidence type="ECO:0000256" key="10">
    <source>
        <dbReference type="ARBA" id="ARBA00022842"/>
    </source>
</evidence>
<dbReference type="InterPro" id="IPR012337">
    <property type="entry name" value="RNaseH-like_sf"/>
</dbReference>
<dbReference type="GO" id="GO:0003887">
    <property type="term" value="F:DNA-directed DNA polymerase activity"/>
    <property type="evidence" value="ECO:0007669"/>
    <property type="project" value="UniProtKB-KW"/>
</dbReference>
<reference evidence="21 22" key="1">
    <citation type="journal article" date="2022" name="Nat. Plants">
        <title>Genomes of leafy and leafless Platanthera orchids illuminate the evolution of mycoheterotrophy.</title>
        <authorList>
            <person name="Li M.H."/>
            <person name="Liu K.W."/>
            <person name="Li Z."/>
            <person name="Lu H.C."/>
            <person name="Ye Q.L."/>
            <person name="Zhang D."/>
            <person name="Wang J.Y."/>
            <person name="Li Y.F."/>
            <person name="Zhong Z.M."/>
            <person name="Liu X."/>
            <person name="Yu X."/>
            <person name="Liu D.K."/>
            <person name="Tu X.D."/>
            <person name="Liu B."/>
            <person name="Hao Y."/>
            <person name="Liao X.Y."/>
            <person name="Jiang Y.T."/>
            <person name="Sun W.H."/>
            <person name="Chen J."/>
            <person name="Chen Y.Q."/>
            <person name="Ai Y."/>
            <person name="Zhai J.W."/>
            <person name="Wu S.S."/>
            <person name="Zhou Z."/>
            <person name="Hsiao Y.Y."/>
            <person name="Wu W.L."/>
            <person name="Chen Y.Y."/>
            <person name="Lin Y.F."/>
            <person name="Hsu J.L."/>
            <person name="Li C.Y."/>
            <person name="Wang Z.W."/>
            <person name="Zhao X."/>
            <person name="Zhong W.Y."/>
            <person name="Ma X.K."/>
            <person name="Ma L."/>
            <person name="Huang J."/>
            <person name="Chen G.Z."/>
            <person name="Huang M.Z."/>
            <person name="Huang L."/>
            <person name="Peng D.H."/>
            <person name="Luo Y.B."/>
            <person name="Zou S.Q."/>
            <person name="Chen S.P."/>
            <person name="Lan S."/>
            <person name="Tsai W.C."/>
            <person name="Van de Peer Y."/>
            <person name="Liu Z.J."/>
        </authorList>
    </citation>
    <scope>NUCLEOTIDE SEQUENCE [LARGE SCALE GENOMIC DNA]</scope>
    <source>
        <strain evidence="21">Lor287</strain>
    </source>
</reference>
<comment type="caution">
    <text evidence="21">The sequence shown here is derived from an EMBL/GenBank/DDBJ whole genome shotgun (WGS) entry which is preliminary data.</text>
</comment>
<evidence type="ECO:0000256" key="8">
    <source>
        <dbReference type="ARBA" id="ARBA00022759"/>
    </source>
</evidence>
<dbReference type="Pfam" id="PF17921">
    <property type="entry name" value="Integrase_H2C2"/>
    <property type="match status" value="1"/>
</dbReference>
<dbReference type="Pfam" id="PF24626">
    <property type="entry name" value="SH3_Tf2-1"/>
    <property type="match status" value="1"/>
</dbReference>
<dbReference type="InterPro" id="IPR016197">
    <property type="entry name" value="Chromo-like_dom_sf"/>
</dbReference>
<keyword evidence="4" id="KW-0548">Nucleotidyltransferase</keyword>
<evidence type="ECO:0000256" key="16">
    <source>
        <dbReference type="PROSITE-ProRule" id="PRU00047"/>
    </source>
</evidence>
<dbReference type="GO" id="GO:0004190">
    <property type="term" value="F:aspartic-type endopeptidase activity"/>
    <property type="evidence" value="ECO:0007669"/>
    <property type="project" value="UniProtKB-KW"/>
</dbReference>
<keyword evidence="15" id="KW-0233">DNA recombination</keyword>
<evidence type="ECO:0000256" key="9">
    <source>
        <dbReference type="ARBA" id="ARBA00022801"/>
    </source>
</evidence>
<protein>
    <recommendedName>
        <fullName evidence="1">RNA-directed DNA polymerase</fullName>
        <ecNumber evidence="1">2.7.7.49</ecNumber>
    </recommendedName>
</protein>
<dbReference type="PROSITE" id="PS50158">
    <property type="entry name" value="ZF_CCHC"/>
    <property type="match status" value="1"/>
</dbReference>
<dbReference type="InterPro" id="IPR041588">
    <property type="entry name" value="Integrase_H2C2"/>
</dbReference>
<feature type="region of interest" description="Disordered" evidence="17">
    <location>
        <begin position="280"/>
        <end position="324"/>
    </location>
</feature>
<dbReference type="Pfam" id="PF08284">
    <property type="entry name" value="RVP_2"/>
    <property type="match status" value="1"/>
</dbReference>
<dbReference type="SUPFAM" id="SSF56672">
    <property type="entry name" value="DNA/RNA polymerases"/>
    <property type="match status" value="1"/>
</dbReference>
<dbReference type="Gene3D" id="4.10.60.10">
    <property type="entry name" value="Zinc finger, CCHC-type"/>
    <property type="match status" value="1"/>
</dbReference>
<evidence type="ECO:0000313" key="22">
    <source>
        <dbReference type="Proteomes" id="UP001418222"/>
    </source>
</evidence>
<sequence length="1572" mass="181467">MASQNMRDDDLGHGAGKEKVADPAQIAQEPMSESGVDAYVHQEHLQQEHLFVEQSGHPQLEQQTQPQLTDLARMLAEAIKMVREVPPIVPVAAPTVPLQQRHLDVDLKQFLELKPLVFRGGLSPLETEDWISRIETIFEVMLCPDDRKVGLVTFLLEGEAKRWWINVRGRLAGQGQVSIPWTMFVQEFTGWFVPESEKKLLQDKFLRLVQGPRSVLEYETEFANLAFYAEAFVPNEKERCRRFQEGLRDSIRSILVPLEIRDYGALVQKARLMEIDAEKTQRRREFGKKRSQWTQSKESSAKSGTTWKSGDSGKRPRPQESGSVWQFPVQEQKCGKCGRSHKGQCLAGSNICYLCRQPGHHQRECPKKKEGESSARRFTTPQGQKIYQMGISESLASTSTPGGSLVEERHVQPRVCNLNQQEAKAEDTVVTGMLYVCGKLMKVLFDTGASHSFISSTVLGLIKEKPYSTRELLHVTLPNNQVVSTQQRIVVTFELNDKHFAVDVAVLPLTEFDIILGMDWLVQHEAIIDCKRKEVTVHCVDQSFTIFRGLGEVSKMLISAMKASKKIRKGCEAILVLVKGMSDEKKDINTVPVVCEYQELFPEELPGLPPKREVEFEINLEDGARPVAKTPYRMAPKELAELKCQLQDLLDKEFIRPSTSPWGAPVLFVKKKEGTLRLCVDYRELNKLTVKNKYPLPRIDDLFDQLVNSKVYSKMDLRSGYHQLRIKEQDIYKTAFSTRYGHFEFVVMPFGLTNAPAAFMDMMNRIFKDYLDNFIIVFIDDILIYSVSEEEHARHLRLTLQRLKESQLYAKFSKCQFWLKEVSFLGHVITERGLSVDPTKIDSILNWPQPTNVTEVRSFLGLAGYYRRFVKDFSKISLSLTQLTRKNVPFHWNENCQVAFEALKEKLTIAPVLVLPSGTEGFQIYSDASYKGLGCVLMQHGKVIAYASRQLKDAERNYPTHDLELAAVIFALKIWRHYLYGVRCEIFTDHKSLKYIFTQKEINLRQRRWLEFIKDYDVDIQYHPGKANVVADALSRKSVAELAVLKVYTPQLMRELERMRIVPIFTSEGIQSQLFQIQIRYALKDRILEAVSHDIFLIGIMEKVKKGESTSFTEQNGLLLMNERLCVPDVDSLRKDILYEAHNTSFSIHPGRTKMYQDLKEDFWWPGMKKDVINYIASCHTCQVVKAEHQKPGGYLHSLPIPEWKWEDIAMDFVFGLPRSKLGHDGIWVIIDRLTKSAHFIAVRQDGPPTKLNELYVDVIVKLHGIPRTIISDRDGRFTSENWRQIHKRLGTKLLFSTAFHPQTDGQSERTIQFLEDLLRMVVLDLKGSWEKYLALVEFAYNNSYQSSIQMAPFEALYGRRCRTPLSWAEDGERQIYNKEKVDKWHEKVVLIQQRMKVAQDRQQKYYNAKHRLVEFHVGDLVCLKIKPFKGVSRLRRLGKLSPRYVGPFPVIERVGDVAYRLELSEGFQRLHDVFHVSALRKYIRDPETIVSVENMQIEADLSSPTEPYTIIDRQSKKLRNRDVNFVRVWWKGHPRDEATWEREDTIRDLFPLLFAEHITSIFEDEKNSKEG</sequence>
<dbReference type="GO" id="GO:0004519">
    <property type="term" value="F:endonuclease activity"/>
    <property type="evidence" value="ECO:0007669"/>
    <property type="project" value="UniProtKB-KW"/>
</dbReference>
<evidence type="ECO:0000256" key="6">
    <source>
        <dbReference type="ARBA" id="ARBA00022723"/>
    </source>
</evidence>
<dbReference type="SUPFAM" id="SSF53098">
    <property type="entry name" value="Ribonuclease H-like"/>
    <property type="match status" value="1"/>
</dbReference>
<keyword evidence="16" id="KW-0862">Zinc</keyword>
<dbReference type="GO" id="GO:0006508">
    <property type="term" value="P:proteolysis"/>
    <property type="evidence" value="ECO:0007669"/>
    <property type="project" value="UniProtKB-KW"/>
</dbReference>
<evidence type="ECO:0000256" key="17">
    <source>
        <dbReference type="SAM" id="MobiDB-lite"/>
    </source>
</evidence>
<dbReference type="InterPro" id="IPR056924">
    <property type="entry name" value="SH3_Tf2-1"/>
</dbReference>
<keyword evidence="10" id="KW-0460">Magnesium</keyword>
<dbReference type="FunFam" id="3.30.70.270:FF:000020">
    <property type="entry name" value="Transposon Tf2-6 polyprotein-like Protein"/>
    <property type="match status" value="1"/>
</dbReference>
<dbReference type="Pfam" id="PF00078">
    <property type="entry name" value="RVT_1"/>
    <property type="match status" value="1"/>
</dbReference>
<dbReference type="InterPro" id="IPR000477">
    <property type="entry name" value="RT_dom"/>
</dbReference>
<dbReference type="InterPro" id="IPR001969">
    <property type="entry name" value="Aspartic_peptidase_AS"/>
</dbReference>
<dbReference type="InterPro" id="IPR001878">
    <property type="entry name" value="Znf_CCHC"/>
</dbReference>
<feature type="domain" description="Reverse transcriptase" evidence="19">
    <location>
        <begin position="650"/>
        <end position="829"/>
    </location>
</feature>
<evidence type="ECO:0000256" key="7">
    <source>
        <dbReference type="ARBA" id="ARBA00022750"/>
    </source>
</evidence>
<dbReference type="Pfam" id="PF17917">
    <property type="entry name" value="RT_RNaseH"/>
    <property type="match status" value="1"/>
</dbReference>
<dbReference type="Proteomes" id="UP001418222">
    <property type="component" value="Unassembled WGS sequence"/>
</dbReference>
<evidence type="ECO:0000256" key="13">
    <source>
        <dbReference type="ARBA" id="ARBA00022932"/>
    </source>
</evidence>
<dbReference type="Gene3D" id="3.30.420.10">
    <property type="entry name" value="Ribonuclease H-like superfamily/Ribonuclease H"/>
    <property type="match status" value="1"/>
</dbReference>
<evidence type="ECO:0000256" key="2">
    <source>
        <dbReference type="ARBA" id="ARBA00022670"/>
    </source>
</evidence>
<dbReference type="CDD" id="cd00303">
    <property type="entry name" value="retropepsin_like"/>
    <property type="match status" value="1"/>
</dbReference>
<keyword evidence="2" id="KW-0645">Protease</keyword>
<evidence type="ECO:0000256" key="11">
    <source>
        <dbReference type="ARBA" id="ARBA00022908"/>
    </source>
</evidence>
<feature type="domain" description="CCHC-type" evidence="18">
    <location>
        <begin position="352"/>
        <end position="367"/>
    </location>
</feature>
<keyword evidence="9" id="KW-0378">Hydrolase</keyword>
<name>A0AAP0C5E5_9ASPA</name>
<dbReference type="CDD" id="cd01647">
    <property type="entry name" value="RT_LTR"/>
    <property type="match status" value="1"/>
</dbReference>
<keyword evidence="11" id="KW-0229">DNA integration</keyword>
<keyword evidence="22" id="KW-1185">Reference proteome</keyword>
<evidence type="ECO:0000313" key="21">
    <source>
        <dbReference type="EMBL" id="KAK8957979.1"/>
    </source>
</evidence>
<dbReference type="PANTHER" id="PTHR37984:SF5">
    <property type="entry name" value="PROTEIN NYNRIN-LIKE"/>
    <property type="match status" value="1"/>
</dbReference>
<evidence type="ECO:0000256" key="12">
    <source>
        <dbReference type="ARBA" id="ARBA00022918"/>
    </source>
</evidence>
<feature type="domain" description="Integrase catalytic" evidence="20">
    <location>
        <begin position="1196"/>
        <end position="1361"/>
    </location>
</feature>
<dbReference type="PANTHER" id="PTHR37984">
    <property type="entry name" value="PROTEIN CBG26694"/>
    <property type="match status" value="1"/>
</dbReference>
<keyword evidence="7" id="KW-0064">Aspartyl protease</keyword>
<evidence type="ECO:0000256" key="3">
    <source>
        <dbReference type="ARBA" id="ARBA00022679"/>
    </source>
</evidence>
<evidence type="ECO:0000259" key="18">
    <source>
        <dbReference type="PROSITE" id="PS50158"/>
    </source>
</evidence>
<dbReference type="InterPro" id="IPR041373">
    <property type="entry name" value="RT_RNaseH"/>
</dbReference>
<keyword evidence="3" id="KW-0808">Transferase</keyword>
<dbReference type="FunFam" id="3.10.10.10:FF:000007">
    <property type="entry name" value="Retrovirus-related Pol polyprotein from transposon 17.6-like Protein"/>
    <property type="match status" value="1"/>
</dbReference>
<evidence type="ECO:0000256" key="1">
    <source>
        <dbReference type="ARBA" id="ARBA00012493"/>
    </source>
</evidence>
<dbReference type="SUPFAM" id="SSF50630">
    <property type="entry name" value="Acid proteases"/>
    <property type="match status" value="1"/>
</dbReference>
<proteinExistence type="predicted"/>
<accession>A0AAP0C5E5</accession>
<organism evidence="21 22">
    <name type="scientific">Platanthera zijinensis</name>
    <dbReference type="NCBI Taxonomy" id="2320716"/>
    <lineage>
        <taxon>Eukaryota</taxon>
        <taxon>Viridiplantae</taxon>
        <taxon>Streptophyta</taxon>
        <taxon>Embryophyta</taxon>
        <taxon>Tracheophyta</taxon>
        <taxon>Spermatophyta</taxon>
        <taxon>Magnoliopsida</taxon>
        <taxon>Liliopsida</taxon>
        <taxon>Asparagales</taxon>
        <taxon>Orchidaceae</taxon>
        <taxon>Orchidoideae</taxon>
        <taxon>Orchideae</taxon>
        <taxon>Orchidinae</taxon>
        <taxon>Platanthera</taxon>
    </lineage>
</organism>
<dbReference type="InterPro" id="IPR043502">
    <property type="entry name" value="DNA/RNA_pol_sf"/>
</dbReference>
<keyword evidence="16" id="KW-0863">Zinc-finger</keyword>
<dbReference type="PROSITE" id="PS50878">
    <property type="entry name" value="RT_POL"/>
    <property type="match status" value="1"/>
</dbReference>
<evidence type="ECO:0000259" key="19">
    <source>
        <dbReference type="PROSITE" id="PS50878"/>
    </source>
</evidence>
<evidence type="ECO:0000256" key="5">
    <source>
        <dbReference type="ARBA" id="ARBA00022722"/>
    </source>
</evidence>
<dbReference type="GO" id="GO:0003677">
    <property type="term" value="F:DNA binding"/>
    <property type="evidence" value="ECO:0007669"/>
    <property type="project" value="UniProtKB-KW"/>
</dbReference>
<keyword evidence="6" id="KW-0479">Metal-binding</keyword>